<protein>
    <submittedName>
        <fullName evidence="1">YhcH/YjgK/YiaL family protein</fullName>
    </submittedName>
</protein>
<accession>A0A9D2APE8</accession>
<reference evidence="1" key="2">
    <citation type="submission" date="2021-04" db="EMBL/GenBank/DDBJ databases">
        <authorList>
            <person name="Gilroy R."/>
        </authorList>
    </citation>
    <scope>NUCLEOTIDE SEQUENCE</scope>
    <source>
        <strain evidence="1">ChiHjej12B11-16260</strain>
    </source>
</reference>
<sequence>MIIANLQDSARIESLHPAFKQLFDYLKSHDMLNEPMGKTELDGKVLYINNDEPTLRTKEAQAMEVHKDYIDVHIPLNGVEIIGWKATRNCTDLKQEYDEVKDRMFYNDRPTTYCEVLPGEFCICFPEDAHAPIIGEGKLRKVVAKVRL</sequence>
<evidence type="ECO:0000313" key="1">
    <source>
        <dbReference type="EMBL" id="HIX45040.1"/>
    </source>
</evidence>
<dbReference type="NCBIfam" id="TIGR00022">
    <property type="entry name" value="YhcH/YjgK/YiaL family protein"/>
    <property type="match status" value="1"/>
</dbReference>
<dbReference type="PANTHER" id="PTHR34986">
    <property type="entry name" value="EVOLVED BETA-GALACTOSIDASE SUBUNIT BETA"/>
    <property type="match status" value="1"/>
</dbReference>
<proteinExistence type="predicted"/>
<name>A0A9D2APE8_9BACT</name>
<reference evidence="1" key="1">
    <citation type="journal article" date="2021" name="PeerJ">
        <title>Extensive microbial diversity within the chicken gut microbiome revealed by metagenomics and culture.</title>
        <authorList>
            <person name="Gilroy R."/>
            <person name="Ravi A."/>
            <person name="Getino M."/>
            <person name="Pursley I."/>
            <person name="Horton D.L."/>
            <person name="Alikhan N.F."/>
            <person name="Baker D."/>
            <person name="Gharbi K."/>
            <person name="Hall N."/>
            <person name="Watson M."/>
            <person name="Adriaenssens E.M."/>
            <person name="Foster-Nyarko E."/>
            <person name="Jarju S."/>
            <person name="Secka A."/>
            <person name="Antonio M."/>
            <person name="Oren A."/>
            <person name="Chaudhuri R.R."/>
            <person name="La Ragione R."/>
            <person name="Hildebrand F."/>
            <person name="Pallen M.J."/>
        </authorList>
    </citation>
    <scope>NUCLEOTIDE SEQUENCE</scope>
    <source>
        <strain evidence="1">ChiHjej12B11-16260</strain>
    </source>
</reference>
<dbReference type="Gene3D" id="2.60.120.370">
    <property type="entry name" value="YhcH/YjgK/YiaL"/>
    <property type="match status" value="1"/>
</dbReference>
<dbReference type="PANTHER" id="PTHR34986:SF1">
    <property type="entry name" value="PROTEIN YIAL"/>
    <property type="match status" value="1"/>
</dbReference>
<dbReference type="SUPFAM" id="SSF51197">
    <property type="entry name" value="Clavaminate synthase-like"/>
    <property type="match status" value="1"/>
</dbReference>
<dbReference type="InterPro" id="IPR004375">
    <property type="entry name" value="NanQ/TabA/YiaL"/>
</dbReference>
<dbReference type="AlphaFoldDB" id="A0A9D2APE8"/>
<dbReference type="Proteomes" id="UP000824246">
    <property type="component" value="Unassembled WGS sequence"/>
</dbReference>
<dbReference type="GO" id="GO:0005829">
    <property type="term" value="C:cytosol"/>
    <property type="evidence" value="ECO:0007669"/>
    <property type="project" value="TreeGrafter"/>
</dbReference>
<dbReference type="Pfam" id="PF04074">
    <property type="entry name" value="DUF386"/>
    <property type="match status" value="1"/>
</dbReference>
<gene>
    <name evidence="1" type="ORF">H9982_02340</name>
</gene>
<dbReference type="EMBL" id="DXFB01000059">
    <property type="protein sequence ID" value="HIX45040.1"/>
    <property type="molecule type" value="Genomic_DNA"/>
</dbReference>
<evidence type="ECO:0000313" key="2">
    <source>
        <dbReference type="Proteomes" id="UP000824246"/>
    </source>
</evidence>
<comment type="caution">
    <text evidence="1">The sequence shown here is derived from an EMBL/GenBank/DDBJ whole genome shotgun (WGS) entry which is preliminary data.</text>
</comment>
<dbReference type="InterPro" id="IPR037012">
    <property type="entry name" value="NanQ/TabA/YiaL_sf"/>
</dbReference>
<organism evidence="1 2">
    <name type="scientific">Candidatus Barnesiella excrementipullorum</name>
    <dbReference type="NCBI Taxonomy" id="2838479"/>
    <lineage>
        <taxon>Bacteria</taxon>
        <taxon>Pseudomonadati</taxon>
        <taxon>Bacteroidota</taxon>
        <taxon>Bacteroidia</taxon>
        <taxon>Bacteroidales</taxon>
        <taxon>Barnesiellaceae</taxon>
        <taxon>Barnesiella</taxon>
    </lineage>
</organism>